<name>A0ABR6WEX4_9BACT</name>
<reference evidence="1 2" key="1">
    <citation type="submission" date="2019-06" db="EMBL/GenBank/DDBJ databases">
        <title>Spirosoma utsteinense sp. nov. isolated from Antarctic ice-free soils.</title>
        <authorList>
            <person name="Tahon G."/>
        </authorList>
    </citation>
    <scope>NUCLEOTIDE SEQUENCE [LARGE SCALE GENOMIC DNA]</scope>
    <source>
        <strain evidence="1 2">LMG 31447</strain>
    </source>
</reference>
<protein>
    <submittedName>
        <fullName evidence="1">Uncharacterized protein</fullName>
    </submittedName>
</protein>
<sequence>MKTLDESIGLLVAKNDTTTRSNCQTPGSECVTTIVKQEGNEPETIGSNWSGKPGQDLFFNNWKLLF</sequence>
<dbReference type="Proteomes" id="UP000700732">
    <property type="component" value="Unassembled WGS sequence"/>
</dbReference>
<evidence type="ECO:0000313" key="2">
    <source>
        <dbReference type="Proteomes" id="UP000700732"/>
    </source>
</evidence>
<accession>A0ABR6WEX4</accession>
<proteinExistence type="predicted"/>
<keyword evidence="2" id="KW-1185">Reference proteome</keyword>
<gene>
    <name evidence="1" type="ORF">FH603_5016</name>
</gene>
<organism evidence="1 2">
    <name type="scientific">Spirosoma utsteinense</name>
    <dbReference type="NCBI Taxonomy" id="2585773"/>
    <lineage>
        <taxon>Bacteria</taxon>
        <taxon>Pseudomonadati</taxon>
        <taxon>Bacteroidota</taxon>
        <taxon>Cytophagia</taxon>
        <taxon>Cytophagales</taxon>
        <taxon>Cytophagaceae</taxon>
        <taxon>Spirosoma</taxon>
    </lineage>
</organism>
<evidence type="ECO:0000313" key="1">
    <source>
        <dbReference type="EMBL" id="MBC3794487.1"/>
    </source>
</evidence>
<comment type="caution">
    <text evidence="1">The sequence shown here is derived from an EMBL/GenBank/DDBJ whole genome shotgun (WGS) entry which is preliminary data.</text>
</comment>
<dbReference type="EMBL" id="VFIA01000047">
    <property type="protein sequence ID" value="MBC3794487.1"/>
    <property type="molecule type" value="Genomic_DNA"/>
</dbReference>
<dbReference type="RefSeq" id="WP_186741060.1">
    <property type="nucleotide sequence ID" value="NZ_VFIA01000047.1"/>
</dbReference>